<sequence>MVISFISGERFSELHFNAMSSNCLCKKEGGSRKVSNLKNNNPAGVSEPHHSKFSGGTPCKESDPWIPC</sequence>
<evidence type="ECO:0000256" key="1">
    <source>
        <dbReference type="SAM" id="MobiDB-lite"/>
    </source>
</evidence>
<organism evidence="2 5">
    <name type="scientific">Cannabis sativa</name>
    <name type="common">Hemp</name>
    <name type="synonym">Marijuana</name>
    <dbReference type="NCBI Taxonomy" id="3483"/>
    <lineage>
        <taxon>Eukaryota</taxon>
        <taxon>Viridiplantae</taxon>
        <taxon>Streptophyta</taxon>
        <taxon>Embryophyta</taxon>
        <taxon>Tracheophyta</taxon>
        <taxon>Spermatophyta</taxon>
        <taxon>Magnoliopsida</taxon>
        <taxon>eudicotyledons</taxon>
        <taxon>Gunneridae</taxon>
        <taxon>Pentapetalae</taxon>
        <taxon>rosids</taxon>
        <taxon>fabids</taxon>
        <taxon>Rosales</taxon>
        <taxon>Cannabaceae</taxon>
        <taxon>Cannabis</taxon>
    </lineage>
</organism>
<gene>
    <name evidence="3" type="ORF">F8388_018465</name>
    <name evidence="2" type="ORF">G4B88_025630</name>
</gene>
<name>A0A7J6EGG4_CANSA</name>
<dbReference type="Proteomes" id="UP000525078">
    <property type="component" value="Unassembled WGS sequence"/>
</dbReference>
<reference evidence="4 5" key="1">
    <citation type="journal article" date="2020" name="bioRxiv">
        <title>Sequence and annotation of 42 cannabis genomes reveals extensive copy number variation in cannabinoid synthesis and pathogen resistance genes.</title>
        <authorList>
            <person name="Mckernan K.J."/>
            <person name="Helbert Y."/>
            <person name="Kane L.T."/>
            <person name="Ebling H."/>
            <person name="Zhang L."/>
            <person name="Liu B."/>
            <person name="Eaton Z."/>
            <person name="Mclaughlin S."/>
            <person name="Kingan S."/>
            <person name="Baybayan P."/>
            <person name="Concepcion G."/>
            <person name="Jordan M."/>
            <person name="Riva A."/>
            <person name="Barbazuk W."/>
            <person name="Harkins T."/>
        </authorList>
    </citation>
    <scope>NUCLEOTIDE SEQUENCE [LARGE SCALE GENOMIC DNA]</scope>
    <source>
        <strain evidence="4 5">cv. Jamaican Lion 4</strain>
        <strain evidence="2">Father</strain>
        <strain evidence="3">Mother</strain>
        <tissue evidence="2">Leaf</tissue>
    </source>
</reference>
<evidence type="ECO:0000313" key="5">
    <source>
        <dbReference type="Proteomes" id="UP000583929"/>
    </source>
</evidence>
<evidence type="ECO:0000313" key="3">
    <source>
        <dbReference type="EMBL" id="KAF4364789.1"/>
    </source>
</evidence>
<feature type="region of interest" description="Disordered" evidence="1">
    <location>
        <begin position="37"/>
        <end position="68"/>
    </location>
</feature>
<comment type="caution">
    <text evidence="2">The sequence shown here is derived from an EMBL/GenBank/DDBJ whole genome shotgun (WGS) entry which is preliminary data.</text>
</comment>
<dbReference type="Proteomes" id="UP000583929">
    <property type="component" value="Unassembled WGS sequence"/>
</dbReference>
<protein>
    <submittedName>
        <fullName evidence="2">Uncharacterized protein</fullName>
    </submittedName>
</protein>
<accession>A0A7J6EGG4</accession>
<evidence type="ECO:0000313" key="2">
    <source>
        <dbReference type="EMBL" id="KAF4357461.1"/>
    </source>
</evidence>
<evidence type="ECO:0000313" key="4">
    <source>
        <dbReference type="Proteomes" id="UP000525078"/>
    </source>
</evidence>
<dbReference type="EMBL" id="JAATIP010000164">
    <property type="protein sequence ID" value="KAF4364789.1"/>
    <property type="molecule type" value="Genomic_DNA"/>
</dbReference>
<proteinExistence type="predicted"/>
<dbReference type="AlphaFoldDB" id="A0A7J6EGG4"/>
<dbReference type="EMBL" id="JAATIQ010000404">
    <property type="protein sequence ID" value="KAF4357461.1"/>
    <property type="molecule type" value="Genomic_DNA"/>
</dbReference>
<keyword evidence="5" id="KW-1185">Reference proteome</keyword>